<protein>
    <submittedName>
        <fullName evidence="1">Uncharacterized protein</fullName>
    </submittedName>
</protein>
<dbReference type="AlphaFoldDB" id="M2N3I1"/>
<dbReference type="Proteomes" id="UP000011761">
    <property type="component" value="Unassembled WGS sequence"/>
</dbReference>
<reference evidence="1 2" key="1">
    <citation type="journal article" date="2012" name="PLoS Pathog.">
        <title>Diverse lifestyles and strategies of plant pathogenesis encoded in the genomes of eighteen Dothideomycetes fungi.</title>
        <authorList>
            <person name="Ohm R.A."/>
            <person name="Feau N."/>
            <person name="Henrissat B."/>
            <person name="Schoch C.L."/>
            <person name="Horwitz B.A."/>
            <person name="Barry K.W."/>
            <person name="Condon B.J."/>
            <person name="Copeland A.C."/>
            <person name="Dhillon B."/>
            <person name="Glaser F."/>
            <person name="Hesse C.N."/>
            <person name="Kosti I."/>
            <person name="LaButti K."/>
            <person name="Lindquist E.A."/>
            <person name="Lucas S."/>
            <person name="Salamov A.A."/>
            <person name="Bradshaw R.E."/>
            <person name="Ciuffetti L."/>
            <person name="Hamelin R.C."/>
            <person name="Kema G.H.J."/>
            <person name="Lawrence C."/>
            <person name="Scott J.A."/>
            <person name="Spatafora J.W."/>
            <person name="Turgeon B.G."/>
            <person name="de Wit P.J.G.M."/>
            <person name="Zhong S."/>
            <person name="Goodwin S.B."/>
            <person name="Grigoriev I.V."/>
        </authorList>
    </citation>
    <scope>NUCLEOTIDE SEQUENCE [LARGE SCALE GENOMIC DNA]</scope>
    <source>
        <strain evidence="1 2">UAMH 10762</strain>
    </source>
</reference>
<evidence type="ECO:0000313" key="1">
    <source>
        <dbReference type="EMBL" id="EMC93290.1"/>
    </source>
</evidence>
<dbReference type="GeneID" id="19110052"/>
<evidence type="ECO:0000313" key="2">
    <source>
        <dbReference type="Proteomes" id="UP000011761"/>
    </source>
</evidence>
<gene>
    <name evidence="1" type="ORF">BAUCODRAFT_235633</name>
</gene>
<dbReference type="KEGG" id="bcom:BAUCODRAFT_235633"/>
<accession>M2N3I1</accession>
<organism evidence="1 2">
    <name type="scientific">Baudoinia panamericana (strain UAMH 10762)</name>
    <name type="common">Angels' share fungus</name>
    <name type="synonym">Baudoinia compniacensis (strain UAMH 10762)</name>
    <dbReference type="NCBI Taxonomy" id="717646"/>
    <lineage>
        <taxon>Eukaryota</taxon>
        <taxon>Fungi</taxon>
        <taxon>Dikarya</taxon>
        <taxon>Ascomycota</taxon>
        <taxon>Pezizomycotina</taxon>
        <taxon>Dothideomycetes</taxon>
        <taxon>Dothideomycetidae</taxon>
        <taxon>Mycosphaerellales</taxon>
        <taxon>Teratosphaeriaceae</taxon>
        <taxon>Baudoinia</taxon>
    </lineage>
</organism>
<name>M2N3I1_BAUPA</name>
<dbReference type="RefSeq" id="XP_007679510.1">
    <property type="nucleotide sequence ID" value="XM_007681320.1"/>
</dbReference>
<keyword evidence="2" id="KW-1185">Reference proteome</keyword>
<sequence>MLAFSIGGEDCSQACTGITCPLSFQHLSGRSGITLSAPSQVRYCCLYAHLQQRCGVSSLDETVRLLTLQHSSRATRNSRPGSRAALRSICVAVFVLEAFIGAACRCA</sequence>
<dbReference type="HOGENOM" id="CLU_2209526_0_0_1"/>
<proteinExistence type="predicted"/>
<dbReference type="EMBL" id="KB445560">
    <property type="protein sequence ID" value="EMC93290.1"/>
    <property type="molecule type" value="Genomic_DNA"/>
</dbReference>